<dbReference type="AlphaFoldDB" id="A0A1F6TQP4"/>
<organism evidence="3 4">
    <name type="scientific">Candidatus Muproteobacteria bacterium RBG_16_65_34</name>
    <dbReference type="NCBI Taxonomy" id="1817760"/>
    <lineage>
        <taxon>Bacteria</taxon>
        <taxon>Pseudomonadati</taxon>
        <taxon>Pseudomonadota</taxon>
        <taxon>Candidatus Muproteobacteria</taxon>
    </lineage>
</organism>
<dbReference type="InterPro" id="IPR042268">
    <property type="entry name" value="BamC_C"/>
</dbReference>
<dbReference type="EMBL" id="MFSU01000057">
    <property type="protein sequence ID" value="OGI47379.1"/>
    <property type="molecule type" value="Genomic_DNA"/>
</dbReference>
<dbReference type="Gene3D" id="3.30.310.170">
    <property type="entry name" value="Outer membrane protein assembly factor BamC"/>
    <property type="match status" value="1"/>
</dbReference>
<protein>
    <recommendedName>
        <fullName evidence="5">Outer membrane protein assembly factor BamC</fullName>
    </recommendedName>
</protein>
<evidence type="ECO:0000256" key="1">
    <source>
        <dbReference type="SAM" id="MobiDB-lite"/>
    </source>
</evidence>
<proteinExistence type="predicted"/>
<keyword evidence="2" id="KW-0732">Signal</keyword>
<evidence type="ECO:0008006" key="5">
    <source>
        <dbReference type="Google" id="ProtNLM"/>
    </source>
</evidence>
<comment type="caution">
    <text evidence="3">The sequence shown here is derived from an EMBL/GenBank/DDBJ whole genome shotgun (WGS) entry which is preliminary data.</text>
</comment>
<evidence type="ECO:0000313" key="4">
    <source>
        <dbReference type="Proteomes" id="UP000178885"/>
    </source>
</evidence>
<dbReference type="STRING" id="1817760.A2151_07850"/>
<feature type="chain" id="PRO_5009526779" description="Outer membrane protein assembly factor BamC" evidence="2">
    <location>
        <begin position="21"/>
        <end position="378"/>
    </location>
</feature>
<evidence type="ECO:0000313" key="3">
    <source>
        <dbReference type="EMBL" id="OGI47379.1"/>
    </source>
</evidence>
<feature type="signal peptide" evidence="2">
    <location>
        <begin position="1"/>
        <end position="20"/>
    </location>
</feature>
<dbReference type="Pfam" id="PF06804">
    <property type="entry name" value="Lipoprotein_18"/>
    <property type="match status" value="1"/>
</dbReference>
<sequence>MKLKPAGAIALCLLTAAALGACQTIAEKRKVDYRSTKTLPPLDVPSDLSAPPQIPNPAAEVTPAGRATYSEFAAEKKQQPAGASKPAVLPEYPNLRLERDGQARWLVVKATPEEVFPKAREFLLDTGLLIDKENPATGVIETDWAENRANVASQKVLAKWLASFYSTGMRDKYRVRLERAAEPGATEVYISHRGMEEAAADGSTGGQPNTYWRPRASDPELEVEMLRLLMTHLGVPEEKATAAVAPVAPAVQQPLPERARLARGDASALLSLQDSLDRAWRRVGLSLDRLGFTVEDRDRSKGIYYVRYIDPDKQQKSPGVLARVFSGDDKKKTGDERYRIQLTAVEAGTAVAVLDRDGAPERGPTGERILGLLYEQLK</sequence>
<dbReference type="InterPro" id="IPR010653">
    <property type="entry name" value="NlpB/DapX"/>
</dbReference>
<evidence type="ECO:0000256" key="2">
    <source>
        <dbReference type="SAM" id="SignalP"/>
    </source>
</evidence>
<dbReference type="Proteomes" id="UP000178885">
    <property type="component" value="Unassembled WGS sequence"/>
</dbReference>
<accession>A0A1F6TQP4</accession>
<feature type="region of interest" description="Disordered" evidence="1">
    <location>
        <begin position="37"/>
        <end position="62"/>
    </location>
</feature>
<reference evidence="3 4" key="1">
    <citation type="journal article" date="2016" name="Nat. Commun.">
        <title>Thousands of microbial genomes shed light on interconnected biogeochemical processes in an aquifer system.</title>
        <authorList>
            <person name="Anantharaman K."/>
            <person name="Brown C.T."/>
            <person name="Hug L.A."/>
            <person name="Sharon I."/>
            <person name="Castelle C.J."/>
            <person name="Probst A.J."/>
            <person name="Thomas B.C."/>
            <person name="Singh A."/>
            <person name="Wilkins M.J."/>
            <person name="Karaoz U."/>
            <person name="Brodie E.L."/>
            <person name="Williams K.H."/>
            <person name="Hubbard S.S."/>
            <person name="Banfield J.F."/>
        </authorList>
    </citation>
    <scope>NUCLEOTIDE SEQUENCE [LARGE SCALE GENOMIC DNA]</scope>
</reference>
<gene>
    <name evidence="3" type="ORF">A2151_07850</name>
</gene>
<dbReference type="PROSITE" id="PS51257">
    <property type="entry name" value="PROKAR_LIPOPROTEIN"/>
    <property type="match status" value="1"/>
</dbReference>
<name>A0A1F6TQP4_9PROT</name>